<reference evidence="2 3" key="1">
    <citation type="journal article" date="2013" name="Nature">
        <title>Insights into bilaterian evolution from three spiralian genomes.</title>
        <authorList>
            <person name="Simakov O."/>
            <person name="Marletaz F."/>
            <person name="Cho S.J."/>
            <person name="Edsinger-Gonzales E."/>
            <person name="Havlak P."/>
            <person name="Hellsten U."/>
            <person name="Kuo D.H."/>
            <person name="Larsson T."/>
            <person name="Lv J."/>
            <person name="Arendt D."/>
            <person name="Savage R."/>
            <person name="Osoegawa K."/>
            <person name="de Jong P."/>
            <person name="Grimwood J."/>
            <person name="Chapman J.A."/>
            <person name="Shapiro H."/>
            <person name="Aerts A."/>
            <person name="Otillar R.P."/>
            <person name="Terry A.Y."/>
            <person name="Boore J.L."/>
            <person name="Grigoriev I.V."/>
            <person name="Lindberg D.R."/>
            <person name="Seaver E.C."/>
            <person name="Weisblat D.A."/>
            <person name="Putnam N.H."/>
            <person name="Rokhsar D.S."/>
        </authorList>
    </citation>
    <scope>NUCLEOTIDE SEQUENCE [LARGE SCALE GENOMIC DNA]</scope>
</reference>
<dbReference type="Proteomes" id="UP000030746">
    <property type="component" value="Unassembled WGS sequence"/>
</dbReference>
<evidence type="ECO:0000256" key="1">
    <source>
        <dbReference type="SAM" id="MobiDB-lite"/>
    </source>
</evidence>
<dbReference type="HOGENOM" id="CLU_111623_1_0_1"/>
<accession>V3YYR7</accession>
<organism evidence="2 3">
    <name type="scientific">Lottia gigantea</name>
    <name type="common">Giant owl limpet</name>
    <dbReference type="NCBI Taxonomy" id="225164"/>
    <lineage>
        <taxon>Eukaryota</taxon>
        <taxon>Metazoa</taxon>
        <taxon>Spiralia</taxon>
        <taxon>Lophotrochozoa</taxon>
        <taxon>Mollusca</taxon>
        <taxon>Gastropoda</taxon>
        <taxon>Patellogastropoda</taxon>
        <taxon>Lottioidea</taxon>
        <taxon>Lottiidae</taxon>
        <taxon>Lottia</taxon>
    </lineage>
</organism>
<evidence type="ECO:0000313" key="3">
    <source>
        <dbReference type="Proteomes" id="UP000030746"/>
    </source>
</evidence>
<name>V3YYR7_LOTGI</name>
<dbReference type="OrthoDB" id="2132119at2759"/>
<proteinExistence type="predicted"/>
<dbReference type="RefSeq" id="XP_009066048.1">
    <property type="nucleotide sequence ID" value="XM_009067800.1"/>
</dbReference>
<gene>
    <name evidence="2" type="ORF">LOTGIDRAFT_169517</name>
</gene>
<protein>
    <submittedName>
        <fullName evidence="2">Uncharacterized protein</fullName>
    </submittedName>
</protein>
<dbReference type="OMA" id="IMPTICE"/>
<keyword evidence="3" id="KW-1185">Reference proteome</keyword>
<sequence length="102" mass="11814">MMCDVMPTISEDGTNDRDSQDCGEDSNFEQLMVNMLDERDKLMETLGETQEALSRSQAKLMEVEKDRGYLQKQLQMTTPQENIPLHSRILNYKIFNLNSCSF</sequence>
<dbReference type="GeneID" id="20241156"/>
<dbReference type="CTD" id="20241156"/>
<dbReference type="STRING" id="225164.V3YYR7"/>
<feature type="region of interest" description="Disordered" evidence="1">
    <location>
        <begin position="1"/>
        <end position="23"/>
    </location>
</feature>
<dbReference type="AlphaFoldDB" id="V3YYR7"/>
<dbReference type="KEGG" id="lgi:LOTGIDRAFT_169517"/>
<evidence type="ECO:0000313" key="2">
    <source>
        <dbReference type="EMBL" id="ESO83293.1"/>
    </source>
</evidence>
<dbReference type="EMBL" id="KB203738">
    <property type="protein sequence ID" value="ESO83293.1"/>
    <property type="molecule type" value="Genomic_DNA"/>
</dbReference>